<feature type="compositionally biased region" description="Basic and acidic residues" evidence="1">
    <location>
        <begin position="1"/>
        <end position="26"/>
    </location>
</feature>
<evidence type="ECO:0000313" key="2">
    <source>
        <dbReference type="EMBL" id="KAL3285458.1"/>
    </source>
</evidence>
<proteinExistence type="predicted"/>
<keyword evidence="3" id="KW-1185">Reference proteome</keyword>
<reference evidence="2 3" key="1">
    <citation type="journal article" date="2021" name="BMC Biol.">
        <title>Horizontally acquired antibacterial genes associated with adaptive radiation of ladybird beetles.</title>
        <authorList>
            <person name="Li H.S."/>
            <person name="Tang X.F."/>
            <person name="Huang Y.H."/>
            <person name="Xu Z.Y."/>
            <person name="Chen M.L."/>
            <person name="Du X.Y."/>
            <person name="Qiu B.Y."/>
            <person name="Chen P.T."/>
            <person name="Zhang W."/>
            <person name="Slipinski A."/>
            <person name="Escalona H.E."/>
            <person name="Waterhouse R.M."/>
            <person name="Zwick A."/>
            <person name="Pang H."/>
        </authorList>
    </citation>
    <scope>NUCLEOTIDE SEQUENCE [LARGE SCALE GENOMIC DNA]</scope>
    <source>
        <strain evidence="2">SYSU2018</strain>
    </source>
</reference>
<dbReference type="EMBL" id="JABFTP020000176">
    <property type="protein sequence ID" value="KAL3285458.1"/>
    <property type="molecule type" value="Genomic_DNA"/>
</dbReference>
<accession>A0ABD2P410</accession>
<name>A0ABD2P410_9CUCU</name>
<sequence>MRRIDQKEDRSKAKIDKNETRMEQSKLYRKQKTNNKNSQKKENGMNRKLLRKSRKRELYQYIKKQNMRKTFNNIENSEWIAHFMRFSVEKRNPEMCEWRDNKSIDNKSETALTKVEYEEIIGNLKNKMSSGPDSITNEMIIYGGRKMLNSIYERVKEISETE</sequence>
<protein>
    <submittedName>
        <fullName evidence="2">Uncharacterized protein</fullName>
    </submittedName>
</protein>
<comment type="caution">
    <text evidence="2">The sequence shown here is derived from an EMBL/GenBank/DDBJ whole genome shotgun (WGS) entry which is preliminary data.</text>
</comment>
<dbReference type="AlphaFoldDB" id="A0ABD2P410"/>
<gene>
    <name evidence="2" type="ORF">HHI36_024264</name>
</gene>
<evidence type="ECO:0000256" key="1">
    <source>
        <dbReference type="SAM" id="MobiDB-lite"/>
    </source>
</evidence>
<evidence type="ECO:0000313" key="3">
    <source>
        <dbReference type="Proteomes" id="UP001516400"/>
    </source>
</evidence>
<organism evidence="2 3">
    <name type="scientific">Cryptolaemus montrouzieri</name>
    <dbReference type="NCBI Taxonomy" id="559131"/>
    <lineage>
        <taxon>Eukaryota</taxon>
        <taxon>Metazoa</taxon>
        <taxon>Ecdysozoa</taxon>
        <taxon>Arthropoda</taxon>
        <taxon>Hexapoda</taxon>
        <taxon>Insecta</taxon>
        <taxon>Pterygota</taxon>
        <taxon>Neoptera</taxon>
        <taxon>Endopterygota</taxon>
        <taxon>Coleoptera</taxon>
        <taxon>Polyphaga</taxon>
        <taxon>Cucujiformia</taxon>
        <taxon>Coccinelloidea</taxon>
        <taxon>Coccinellidae</taxon>
        <taxon>Scymninae</taxon>
        <taxon>Scymnini</taxon>
        <taxon>Cryptolaemus</taxon>
    </lineage>
</organism>
<dbReference type="Proteomes" id="UP001516400">
    <property type="component" value="Unassembled WGS sequence"/>
</dbReference>
<feature type="region of interest" description="Disordered" evidence="1">
    <location>
        <begin position="1"/>
        <end position="50"/>
    </location>
</feature>